<dbReference type="InterPro" id="IPR031167">
    <property type="entry name" value="G_OBG"/>
</dbReference>
<dbReference type="Gene3D" id="6.10.140.1070">
    <property type="match status" value="1"/>
</dbReference>
<dbReference type="PROSITE" id="PS51880">
    <property type="entry name" value="TGS"/>
    <property type="match status" value="1"/>
</dbReference>
<evidence type="ECO:0000313" key="5">
    <source>
        <dbReference type="EMBL" id="TDQ67560.1"/>
    </source>
</evidence>
<sequence>MATLQEQIREVEEEIKKTTYNKATSFHIGRLKAKLAKLHDEVEKKSSSAGTGEGYSVKKSGDATVTLVGFPSVGKSTLLNKLTDANSEVGAYAFTTLTVVPGVMEYKGAIIQILDVPGLVKGAASGRGRGKEVIAVIRNSDLVIFLLDIFQPTHHSVLMDELYEAGIRVDQEPPDVVIKKVDRGGIRINSTVELEFIDEDTIKSIMDEYKIHNAMVLIRENITVDQFIDVVAGNRSYVRSMVVVNKVDLAYPHMLDEYKQKYPEAVFISAHNSQNLEMLREVLYDRLGFIRVYMKPQGEAADLEEPMIVLRGTDIGQICDRLHKDFRRKFRFAYVWGKSAKHPGQRVGLEHKLMDKDIVSIVIQK</sequence>
<dbReference type="PRINTS" id="PR00326">
    <property type="entry name" value="GTP1OBG"/>
</dbReference>
<dbReference type="PROSITE" id="PS00905">
    <property type="entry name" value="GTP1_OBG"/>
    <property type="match status" value="1"/>
</dbReference>
<dbReference type="Gene3D" id="3.10.20.30">
    <property type="match status" value="1"/>
</dbReference>
<dbReference type="PROSITE" id="PS51710">
    <property type="entry name" value="G_OBG"/>
    <property type="match status" value="1"/>
</dbReference>
<dbReference type="InterPro" id="IPR006074">
    <property type="entry name" value="GTP1-OBG_CS"/>
</dbReference>
<evidence type="ECO:0000313" key="6">
    <source>
        <dbReference type="Proteomes" id="UP000294855"/>
    </source>
</evidence>
<dbReference type="InterPro" id="IPR004095">
    <property type="entry name" value="TGS"/>
</dbReference>
<evidence type="ECO:0000259" key="4">
    <source>
        <dbReference type="PROSITE" id="PS51880"/>
    </source>
</evidence>
<dbReference type="EMBL" id="SNYS01000011">
    <property type="protein sequence ID" value="TDQ67560.1"/>
    <property type="molecule type" value="Genomic_DNA"/>
</dbReference>
<dbReference type="InterPro" id="IPR027417">
    <property type="entry name" value="P-loop_NTPase"/>
</dbReference>
<organism evidence="5 6">
    <name type="scientific">Methanimicrococcus blatticola</name>
    <dbReference type="NCBI Taxonomy" id="91560"/>
    <lineage>
        <taxon>Archaea</taxon>
        <taxon>Methanobacteriati</taxon>
        <taxon>Methanobacteriota</taxon>
        <taxon>Stenosarchaea group</taxon>
        <taxon>Methanomicrobia</taxon>
        <taxon>Methanosarcinales</taxon>
        <taxon>Methanosarcinaceae</taxon>
        <taxon>Methanimicrococcus</taxon>
    </lineage>
</organism>
<evidence type="ECO:0000259" key="3">
    <source>
        <dbReference type="PROSITE" id="PS51710"/>
    </source>
</evidence>
<dbReference type="CDD" id="cd01666">
    <property type="entry name" value="TGS_DRG"/>
    <property type="match status" value="1"/>
</dbReference>
<dbReference type="FunFam" id="3.10.20.30:FF:000003">
    <property type="entry name" value="Developmentally-regulated GTP-binding protein 1"/>
    <property type="match status" value="1"/>
</dbReference>
<dbReference type="Pfam" id="PF16897">
    <property type="entry name" value="MMR_HSR1_Xtn"/>
    <property type="match status" value="1"/>
</dbReference>
<dbReference type="AlphaFoldDB" id="A0A484F558"/>
<dbReference type="InterPro" id="IPR031662">
    <property type="entry name" value="GTP-binding_2"/>
</dbReference>
<feature type="domain" description="TGS" evidence="4">
    <location>
        <begin position="288"/>
        <end position="363"/>
    </location>
</feature>
<keyword evidence="6" id="KW-1185">Reference proteome</keyword>
<dbReference type="InterPro" id="IPR012675">
    <property type="entry name" value="Beta-grasp_dom_sf"/>
</dbReference>
<protein>
    <recommendedName>
        <fullName evidence="7">GTP-binding protein</fullName>
    </recommendedName>
</protein>
<feature type="domain" description="OBG-type G" evidence="3">
    <location>
        <begin position="63"/>
        <end position="288"/>
    </location>
</feature>
<dbReference type="SUPFAM" id="SSF81271">
    <property type="entry name" value="TGS-like"/>
    <property type="match status" value="1"/>
</dbReference>
<dbReference type="InterPro" id="IPR005225">
    <property type="entry name" value="Small_GTP-bd"/>
</dbReference>
<gene>
    <name evidence="5" type="ORF">C7391_1531</name>
</gene>
<accession>A0A484F558</accession>
<keyword evidence="1" id="KW-0547">Nucleotide-binding</keyword>
<dbReference type="GO" id="GO:0003924">
    <property type="term" value="F:GTPase activity"/>
    <property type="evidence" value="ECO:0007669"/>
    <property type="project" value="InterPro"/>
</dbReference>
<dbReference type="Pfam" id="PF02824">
    <property type="entry name" value="TGS"/>
    <property type="match status" value="1"/>
</dbReference>
<dbReference type="Pfam" id="PF01926">
    <property type="entry name" value="MMR_HSR1"/>
    <property type="match status" value="1"/>
</dbReference>
<dbReference type="Gene3D" id="3.40.50.300">
    <property type="entry name" value="P-loop containing nucleotide triphosphate hydrolases"/>
    <property type="match status" value="1"/>
</dbReference>
<comment type="caution">
    <text evidence="5">The sequence shown here is derived from an EMBL/GenBank/DDBJ whole genome shotgun (WGS) entry which is preliminary data.</text>
</comment>
<dbReference type="PANTHER" id="PTHR43127">
    <property type="entry name" value="DEVELOPMENTALLY-REGULATED GTP-BINDING PROTEIN 2"/>
    <property type="match status" value="1"/>
</dbReference>
<dbReference type="Proteomes" id="UP000294855">
    <property type="component" value="Unassembled WGS sequence"/>
</dbReference>
<dbReference type="RefSeq" id="WP_133517973.1">
    <property type="nucleotide sequence ID" value="NZ_JAHDUW010000007.1"/>
</dbReference>
<evidence type="ECO:0000256" key="2">
    <source>
        <dbReference type="ARBA" id="ARBA00023134"/>
    </source>
</evidence>
<dbReference type="InterPro" id="IPR006073">
    <property type="entry name" value="GTP-bd"/>
</dbReference>
<name>A0A484F558_9EURY</name>
<dbReference type="SUPFAM" id="SSF52540">
    <property type="entry name" value="P-loop containing nucleoside triphosphate hydrolases"/>
    <property type="match status" value="1"/>
</dbReference>
<evidence type="ECO:0000256" key="1">
    <source>
        <dbReference type="ARBA" id="ARBA00022741"/>
    </source>
</evidence>
<dbReference type="InterPro" id="IPR045001">
    <property type="entry name" value="DRG"/>
</dbReference>
<evidence type="ECO:0008006" key="7">
    <source>
        <dbReference type="Google" id="ProtNLM"/>
    </source>
</evidence>
<dbReference type="GO" id="GO:0005525">
    <property type="term" value="F:GTP binding"/>
    <property type="evidence" value="ECO:0007669"/>
    <property type="project" value="UniProtKB-KW"/>
</dbReference>
<proteinExistence type="predicted"/>
<keyword evidence="2" id="KW-0342">GTP-binding</keyword>
<dbReference type="OrthoDB" id="372125at2157"/>
<dbReference type="NCBIfam" id="TIGR00231">
    <property type="entry name" value="small_GTP"/>
    <property type="match status" value="1"/>
</dbReference>
<dbReference type="CDD" id="cd01896">
    <property type="entry name" value="DRG"/>
    <property type="match status" value="1"/>
</dbReference>
<dbReference type="InterPro" id="IPR012676">
    <property type="entry name" value="TGS-like"/>
</dbReference>
<reference evidence="5 6" key="1">
    <citation type="submission" date="2019-03" db="EMBL/GenBank/DDBJ databases">
        <title>Genomic Encyclopedia of Type Strains, Phase IV (KMG-IV): sequencing the most valuable type-strain genomes for metagenomic binning, comparative biology and taxonomic classification.</title>
        <authorList>
            <person name="Goeker M."/>
        </authorList>
    </citation>
    <scope>NUCLEOTIDE SEQUENCE [LARGE SCALE GENOMIC DNA]</scope>
    <source>
        <strain evidence="5 6">DSM 13328</strain>
    </source>
</reference>